<dbReference type="AlphaFoldDB" id="A0A8C6Y9D6"/>
<gene>
    <name evidence="3" type="primary">KANK2</name>
</gene>
<feature type="signal peptide" evidence="2">
    <location>
        <begin position="1"/>
        <end position="16"/>
    </location>
</feature>
<dbReference type="PROSITE" id="PS50297">
    <property type="entry name" value="ANK_REP_REGION"/>
    <property type="match status" value="3"/>
</dbReference>
<protein>
    <submittedName>
        <fullName evidence="3">KN motif and ankyrin repeat domains 2</fullName>
    </submittedName>
</protein>
<keyword evidence="4" id="KW-1185">Reference proteome</keyword>
<name>A0A8C6Y9D6_NAJNA</name>
<dbReference type="InterPro" id="IPR036770">
    <property type="entry name" value="Ankyrin_rpt-contain_sf"/>
</dbReference>
<accession>A0A8C6Y9D6</accession>
<keyword evidence="2" id="KW-0732">Signal</keyword>
<sequence>MSLVFHFFSITRLGLSKELLSACAVLQKYLETYTSMLHYWLKLSCHKEADPDLISLHLTDFRAVSPQLLEFIINMADANGNTALHYTVSHSNFPLVAKLIETGLCHVDQQNKAGYTAIMLTALAASQTESDMDTIKQLLKKGNVNAKANQAGQTALMLAVSHGRLEMVRALLASAADVNLQDDDGSTALMCACEHGHAEIVRLLLANPECDVAQSDNVSPPSTVIYHSFPII</sequence>
<dbReference type="GO" id="GO:0005737">
    <property type="term" value="C:cytoplasm"/>
    <property type="evidence" value="ECO:0007669"/>
    <property type="project" value="TreeGrafter"/>
</dbReference>
<dbReference type="Pfam" id="PF12796">
    <property type="entry name" value="Ank_2"/>
    <property type="match status" value="1"/>
</dbReference>
<dbReference type="PANTHER" id="PTHR24168:SF0">
    <property type="entry name" value="KN MOTIF AND ANKYRIN REPEAT DOMAIN-CONTAINING PROTEIN 2"/>
    <property type="match status" value="1"/>
</dbReference>
<dbReference type="Ensembl" id="ENSNNAT00000027632.1">
    <property type="protein sequence ID" value="ENSNNAP00000026355.1"/>
    <property type="gene ID" value="ENSNNAG00000017122.1"/>
</dbReference>
<dbReference type="GO" id="GO:0033147">
    <property type="term" value="P:negative regulation of intracellular estrogen receptor signaling pathway"/>
    <property type="evidence" value="ECO:0007669"/>
    <property type="project" value="TreeGrafter"/>
</dbReference>
<organism evidence="3 4">
    <name type="scientific">Naja naja</name>
    <name type="common">Indian cobra</name>
    <dbReference type="NCBI Taxonomy" id="35670"/>
    <lineage>
        <taxon>Eukaryota</taxon>
        <taxon>Metazoa</taxon>
        <taxon>Chordata</taxon>
        <taxon>Craniata</taxon>
        <taxon>Vertebrata</taxon>
        <taxon>Euteleostomi</taxon>
        <taxon>Lepidosauria</taxon>
        <taxon>Squamata</taxon>
        <taxon>Bifurcata</taxon>
        <taxon>Unidentata</taxon>
        <taxon>Episquamata</taxon>
        <taxon>Toxicofera</taxon>
        <taxon>Serpentes</taxon>
        <taxon>Colubroidea</taxon>
        <taxon>Elapidae</taxon>
        <taxon>Elapinae</taxon>
        <taxon>Naja</taxon>
    </lineage>
</organism>
<dbReference type="GO" id="GO:0030837">
    <property type="term" value="P:negative regulation of actin filament polymerization"/>
    <property type="evidence" value="ECO:0007669"/>
    <property type="project" value="InterPro"/>
</dbReference>
<dbReference type="GO" id="GO:2000134">
    <property type="term" value="P:negative regulation of G1/S transition of mitotic cell cycle"/>
    <property type="evidence" value="ECO:0007669"/>
    <property type="project" value="TreeGrafter"/>
</dbReference>
<feature type="repeat" description="ANK" evidence="1">
    <location>
        <begin position="79"/>
        <end position="103"/>
    </location>
</feature>
<feature type="chain" id="PRO_5034099851" evidence="2">
    <location>
        <begin position="17"/>
        <end position="232"/>
    </location>
</feature>
<dbReference type="Proteomes" id="UP000694559">
    <property type="component" value="Unplaced"/>
</dbReference>
<dbReference type="PROSITE" id="PS50088">
    <property type="entry name" value="ANK_REPEAT"/>
    <property type="match status" value="3"/>
</dbReference>
<reference evidence="3" key="2">
    <citation type="submission" date="2025-09" db="UniProtKB">
        <authorList>
            <consortium name="Ensembl"/>
        </authorList>
    </citation>
    <scope>IDENTIFICATION</scope>
</reference>
<keyword evidence="1" id="KW-0040">ANK repeat</keyword>
<proteinExistence type="predicted"/>
<feature type="repeat" description="ANK" evidence="1">
    <location>
        <begin position="151"/>
        <end position="183"/>
    </location>
</feature>
<dbReference type="GeneTree" id="ENSGT00940000161012"/>
<evidence type="ECO:0000313" key="4">
    <source>
        <dbReference type="Proteomes" id="UP000694559"/>
    </source>
</evidence>
<evidence type="ECO:0000313" key="3">
    <source>
        <dbReference type="Ensembl" id="ENSNNAP00000026355.1"/>
    </source>
</evidence>
<dbReference type="InterPro" id="IPR047184">
    <property type="entry name" value="KANK1-4"/>
</dbReference>
<dbReference type="GO" id="GO:0008285">
    <property type="term" value="P:negative regulation of cell population proliferation"/>
    <property type="evidence" value="ECO:0007669"/>
    <property type="project" value="TreeGrafter"/>
</dbReference>
<feature type="repeat" description="ANK" evidence="1">
    <location>
        <begin position="184"/>
        <end position="205"/>
    </location>
</feature>
<dbReference type="Gene3D" id="1.25.40.20">
    <property type="entry name" value="Ankyrin repeat-containing domain"/>
    <property type="match status" value="1"/>
</dbReference>
<evidence type="ECO:0000256" key="2">
    <source>
        <dbReference type="SAM" id="SignalP"/>
    </source>
</evidence>
<dbReference type="OrthoDB" id="5406014at2759"/>
<dbReference type="SMART" id="SM00248">
    <property type="entry name" value="ANK"/>
    <property type="match status" value="4"/>
</dbReference>
<dbReference type="GO" id="GO:0070563">
    <property type="term" value="P:negative regulation of vitamin D receptor signaling pathway"/>
    <property type="evidence" value="ECO:0007669"/>
    <property type="project" value="TreeGrafter"/>
</dbReference>
<reference evidence="3" key="1">
    <citation type="submission" date="2025-08" db="UniProtKB">
        <authorList>
            <consortium name="Ensembl"/>
        </authorList>
    </citation>
    <scope>IDENTIFICATION</scope>
</reference>
<evidence type="ECO:0000256" key="1">
    <source>
        <dbReference type="PROSITE-ProRule" id="PRU00023"/>
    </source>
</evidence>
<dbReference type="PANTHER" id="PTHR24168">
    <property type="entry name" value="KN MOTIF AND ANKYRIN REPEAT DOMAIN-CONTAINING"/>
    <property type="match status" value="1"/>
</dbReference>
<dbReference type="SUPFAM" id="SSF48403">
    <property type="entry name" value="Ankyrin repeat"/>
    <property type="match status" value="1"/>
</dbReference>
<dbReference type="InterPro" id="IPR002110">
    <property type="entry name" value="Ankyrin_rpt"/>
</dbReference>
<dbReference type="GO" id="GO:0000122">
    <property type="term" value="P:negative regulation of transcription by RNA polymerase II"/>
    <property type="evidence" value="ECO:0007669"/>
    <property type="project" value="TreeGrafter"/>
</dbReference>
<dbReference type="Pfam" id="PF00023">
    <property type="entry name" value="Ank"/>
    <property type="match status" value="1"/>
</dbReference>